<name>A0A3R7PIV0_9TRYP</name>
<evidence type="ECO:0000313" key="2">
    <source>
        <dbReference type="EMBL" id="RNF25944.1"/>
    </source>
</evidence>
<dbReference type="Proteomes" id="UP000284403">
    <property type="component" value="Unassembled WGS sequence"/>
</dbReference>
<organism evidence="2 3">
    <name type="scientific">Trypanosoma conorhini</name>
    <dbReference type="NCBI Taxonomy" id="83891"/>
    <lineage>
        <taxon>Eukaryota</taxon>
        <taxon>Discoba</taxon>
        <taxon>Euglenozoa</taxon>
        <taxon>Kinetoplastea</taxon>
        <taxon>Metakinetoplastina</taxon>
        <taxon>Trypanosomatida</taxon>
        <taxon>Trypanosomatidae</taxon>
        <taxon>Trypanosoma</taxon>
    </lineage>
</organism>
<evidence type="ECO:0000313" key="3">
    <source>
        <dbReference type="Proteomes" id="UP000284403"/>
    </source>
</evidence>
<dbReference type="InterPro" id="IPR036168">
    <property type="entry name" value="AP2_Mu_C_sf"/>
</dbReference>
<proteinExistence type="predicted"/>
<gene>
    <name evidence="2" type="ORF">Tco025E_01790</name>
</gene>
<evidence type="ECO:0000256" key="1">
    <source>
        <dbReference type="SAM" id="MobiDB-lite"/>
    </source>
</evidence>
<protein>
    <submittedName>
        <fullName evidence="2">Uncharacterized protein</fullName>
    </submittedName>
</protein>
<dbReference type="SUPFAM" id="SSF49447">
    <property type="entry name" value="Second domain of Mu2 adaptin subunit (ap50) of ap2 adaptor"/>
    <property type="match status" value="1"/>
</dbReference>
<keyword evidence="3" id="KW-1185">Reference proteome</keyword>
<feature type="region of interest" description="Disordered" evidence="1">
    <location>
        <begin position="308"/>
        <end position="338"/>
    </location>
</feature>
<dbReference type="GeneID" id="40315401"/>
<reference evidence="2 3" key="1">
    <citation type="journal article" date="2018" name="BMC Genomics">
        <title>Genomic comparison of Trypanosoma conorhini and Trypanosoma rangeli to Trypanosoma cruzi strains of high and low virulence.</title>
        <authorList>
            <person name="Bradwell K.R."/>
            <person name="Koparde V.N."/>
            <person name="Matveyev A.V."/>
            <person name="Serrano M.G."/>
            <person name="Alves J.M."/>
            <person name="Parikh H."/>
            <person name="Huang B."/>
            <person name="Lee V."/>
            <person name="Espinosa-Alvarez O."/>
            <person name="Ortiz P.A."/>
            <person name="Costa-Martins A.G."/>
            <person name="Teixeira M.M."/>
            <person name="Buck G.A."/>
        </authorList>
    </citation>
    <scope>NUCLEOTIDE SEQUENCE [LARGE SCALE GENOMIC DNA]</scope>
    <source>
        <strain evidence="2 3">025E</strain>
    </source>
</reference>
<dbReference type="EMBL" id="MKKU01000064">
    <property type="protein sequence ID" value="RNF25944.1"/>
    <property type="molecule type" value="Genomic_DNA"/>
</dbReference>
<comment type="caution">
    <text evidence="2">The sequence shown here is derived from an EMBL/GenBank/DDBJ whole genome shotgun (WGS) entry which is preliminary data.</text>
</comment>
<dbReference type="AlphaFoldDB" id="A0A3R7PIV0"/>
<dbReference type="OrthoDB" id="242102at2759"/>
<feature type="region of interest" description="Disordered" evidence="1">
    <location>
        <begin position="360"/>
        <end position="414"/>
    </location>
</feature>
<dbReference type="RefSeq" id="XP_029231150.1">
    <property type="nucleotide sequence ID" value="XM_029368726.1"/>
</dbReference>
<accession>A0A3R7PIV0</accession>
<sequence length="505" mass="55834">MQVKVRNCARIAAAAALGYLAYRGLRSFLRNEITISVTELVQLPPSEGLLELDEQTLLQGEIQCDTYLMRSYRFLMRLSANVKSVSTSPPPSARSRHRVIHATENTSYRSIISHGVSKKREGLPSLTVHDVHSMVDHWELSPNGNVYFTPPCIGDALLMRYEASVKAGHPVNAVVKNCYLQADERPGLKRLSFDLMVYDVVQAAKIRIALPNRYCDVVAIHTGGVGLMQQPDARKPHHLIWDVGNVDETTWKKVESLAPDVLPEGRLARRGFTDDDMAAAVERQKSGDNVEVMANSYQLSSAMEAKLETRSENYDEDAPLAADANRGGPGTRRGTGLPEGTQLLIAHFHLVFEEPDGIENDYVSTDSELSDGEDGSGGCDEARRRTGDSRSARSTGGTSRKSAKREERARKRKMVRCSADSLANLGRGASTRVPAVELSYSVGGLASGVTVRKLQTVSDLPNWVPRSILDRWVLRWMVPSIHQLRLGKYAHYNSWFVQPVAVTLL</sequence>
<feature type="compositionally biased region" description="Basic and acidic residues" evidence="1">
    <location>
        <begin position="380"/>
        <end position="391"/>
    </location>
</feature>